<organism evidence="11 12">
    <name type="scientific">Gordonia amarae NBRC 15530</name>
    <dbReference type="NCBI Taxonomy" id="1075090"/>
    <lineage>
        <taxon>Bacteria</taxon>
        <taxon>Bacillati</taxon>
        <taxon>Actinomycetota</taxon>
        <taxon>Actinomycetes</taxon>
        <taxon>Mycobacteriales</taxon>
        <taxon>Gordoniaceae</taxon>
        <taxon>Gordonia</taxon>
    </lineage>
</organism>
<dbReference type="InterPro" id="IPR050415">
    <property type="entry name" value="MRET"/>
</dbReference>
<reference evidence="11 12" key="1">
    <citation type="submission" date="2011-11" db="EMBL/GenBank/DDBJ databases">
        <title>Whole genome shotgun sequence of Gordonia amarae NBRC 15530.</title>
        <authorList>
            <person name="Takarada H."/>
            <person name="Hosoyama A."/>
            <person name="Tsuchikane K."/>
            <person name="Katsumata H."/>
            <person name="Yamazaki S."/>
            <person name="Fujita N."/>
        </authorList>
    </citation>
    <scope>NUCLEOTIDE SEQUENCE [LARGE SCALE GENOMIC DNA]</scope>
    <source>
        <strain evidence="11 12">NBRC 15530</strain>
    </source>
</reference>
<gene>
    <name evidence="11" type="ORF">GOAMR_45_00640</name>
</gene>
<dbReference type="Pfam" id="PF00175">
    <property type="entry name" value="NAD_binding_1"/>
    <property type="match status" value="1"/>
</dbReference>
<evidence type="ECO:0000313" key="12">
    <source>
        <dbReference type="Proteomes" id="UP000006023"/>
    </source>
</evidence>
<evidence type="ECO:0000256" key="7">
    <source>
        <dbReference type="ARBA" id="ARBA00023004"/>
    </source>
</evidence>
<proteinExistence type="predicted"/>
<dbReference type="AlphaFoldDB" id="G7GQJ1"/>
<dbReference type="eggNOG" id="COG1018">
    <property type="taxonomic scope" value="Bacteria"/>
</dbReference>
<dbReference type="InterPro" id="IPR001433">
    <property type="entry name" value="OxRdtase_FAD/NAD-bd"/>
</dbReference>
<dbReference type="InterPro" id="IPR017938">
    <property type="entry name" value="Riboflavin_synthase-like_b-brl"/>
</dbReference>
<dbReference type="PROSITE" id="PS51384">
    <property type="entry name" value="FAD_FR"/>
    <property type="match status" value="1"/>
</dbReference>
<protein>
    <submittedName>
        <fullName evidence="11">Putative NADPH oxidoreductase</fullName>
    </submittedName>
</protein>
<evidence type="ECO:0000256" key="3">
    <source>
        <dbReference type="ARBA" id="ARBA00022714"/>
    </source>
</evidence>
<evidence type="ECO:0000313" key="11">
    <source>
        <dbReference type="EMBL" id="GAB05866.1"/>
    </source>
</evidence>
<dbReference type="InterPro" id="IPR017927">
    <property type="entry name" value="FAD-bd_FR_type"/>
</dbReference>
<comment type="caution">
    <text evidence="11">The sequence shown here is derived from an EMBL/GenBank/DDBJ whole genome shotgun (WGS) entry which is preliminary data.</text>
</comment>
<dbReference type="Gene3D" id="3.40.50.80">
    <property type="entry name" value="Nucleotide-binding domain of ferredoxin-NADP reductase (FNR) module"/>
    <property type="match status" value="1"/>
</dbReference>
<dbReference type="PANTHER" id="PTHR47354:SF6">
    <property type="entry name" value="NADH OXIDOREDUCTASE HCR"/>
    <property type="match status" value="1"/>
</dbReference>
<evidence type="ECO:0000256" key="8">
    <source>
        <dbReference type="ARBA" id="ARBA00023014"/>
    </source>
</evidence>
<sequence>MVMGVQERGTGGGEPGSRSWRERFEAPVAQVSSQNRAANWVRAAAARITTPLLPDDYLHLANPLWSARELRGKIVSVTSETEDSATIRIKPGWGFSFDYTAGQYVGIGVLVDGRWTWRSYSLTSVPDISKTDRIISITVKAMPEGFLSTHLVNGLEPGAIVRLAAPKGEFVLPDPLPGKILFATAGSGITPIMSMLRMIRHRGQHTDIVLVHSAPTRDDLLFADELADLASDGIATVHTVFTRSSGKLTTQSLAELCPDLADRQAWACGPAGFLEMLEHTFADAGVSGNLHLERFALERGASGAHGGEVTFGRSGKRAAVDGATTLLEAGEDAGVLMPFGCRMGICQSCVVMIDKGAVRDLRTGREHVEGERIQTCVSAAAGDCTLDV</sequence>
<feature type="domain" description="2Fe-2S ferredoxin-type" evidence="9">
    <location>
        <begin position="307"/>
        <end position="388"/>
    </location>
</feature>
<dbReference type="SUPFAM" id="SSF52343">
    <property type="entry name" value="Ferredoxin reductase-like, C-terminal NADP-linked domain"/>
    <property type="match status" value="1"/>
</dbReference>
<dbReference type="Gene3D" id="3.10.20.30">
    <property type="match status" value="1"/>
</dbReference>
<dbReference type="SUPFAM" id="SSF63380">
    <property type="entry name" value="Riboflavin synthase domain-like"/>
    <property type="match status" value="1"/>
</dbReference>
<dbReference type="PROSITE" id="PS51085">
    <property type="entry name" value="2FE2S_FER_2"/>
    <property type="match status" value="1"/>
</dbReference>
<evidence type="ECO:0000256" key="2">
    <source>
        <dbReference type="ARBA" id="ARBA00022630"/>
    </source>
</evidence>
<evidence type="ECO:0000256" key="1">
    <source>
        <dbReference type="ARBA" id="ARBA00001974"/>
    </source>
</evidence>
<evidence type="ECO:0000259" key="10">
    <source>
        <dbReference type="PROSITE" id="PS51384"/>
    </source>
</evidence>
<dbReference type="Proteomes" id="UP000006023">
    <property type="component" value="Unassembled WGS sequence"/>
</dbReference>
<keyword evidence="8" id="KW-0411">Iron-sulfur</keyword>
<name>G7GQJ1_9ACTN</name>
<dbReference type="InterPro" id="IPR039261">
    <property type="entry name" value="FNR_nucleotide-bd"/>
</dbReference>
<evidence type="ECO:0000256" key="6">
    <source>
        <dbReference type="ARBA" id="ARBA00023002"/>
    </source>
</evidence>
<dbReference type="SUPFAM" id="SSF54292">
    <property type="entry name" value="2Fe-2S ferredoxin-like"/>
    <property type="match status" value="1"/>
</dbReference>
<dbReference type="InterPro" id="IPR008333">
    <property type="entry name" value="Cbr1-like_FAD-bd_dom"/>
</dbReference>
<dbReference type="STRING" id="1075090.GOAMR_45_00640"/>
<dbReference type="GO" id="GO:0046872">
    <property type="term" value="F:metal ion binding"/>
    <property type="evidence" value="ECO:0007669"/>
    <property type="project" value="UniProtKB-KW"/>
</dbReference>
<keyword evidence="12" id="KW-1185">Reference proteome</keyword>
<dbReference type="InterPro" id="IPR012675">
    <property type="entry name" value="Beta-grasp_dom_sf"/>
</dbReference>
<dbReference type="PANTHER" id="PTHR47354">
    <property type="entry name" value="NADH OXIDOREDUCTASE HCR"/>
    <property type="match status" value="1"/>
</dbReference>
<dbReference type="GO" id="GO:0016491">
    <property type="term" value="F:oxidoreductase activity"/>
    <property type="evidence" value="ECO:0007669"/>
    <property type="project" value="UniProtKB-KW"/>
</dbReference>
<dbReference type="GO" id="GO:0051537">
    <property type="term" value="F:2 iron, 2 sulfur cluster binding"/>
    <property type="evidence" value="ECO:0007669"/>
    <property type="project" value="UniProtKB-KW"/>
</dbReference>
<keyword evidence="3" id="KW-0001">2Fe-2S</keyword>
<dbReference type="PRINTS" id="PR00410">
    <property type="entry name" value="PHEHYDRXLASE"/>
</dbReference>
<keyword evidence="6" id="KW-0560">Oxidoreductase</keyword>
<dbReference type="InterPro" id="IPR036010">
    <property type="entry name" value="2Fe-2S_ferredoxin-like_sf"/>
</dbReference>
<dbReference type="Pfam" id="PF00111">
    <property type="entry name" value="Fer2"/>
    <property type="match status" value="1"/>
</dbReference>
<evidence type="ECO:0000259" key="9">
    <source>
        <dbReference type="PROSITE" id="PS51085"/>
    </source>
</evidence>
<dbReference type="Pfam" id="PF00970">
    <property type="entry name" value="FAD_binding_6"/>
    <property type="match status" value="1"/>
</dbReference>
<dbReference type="CDD" id="cd00207">
    <property type="entry name" value="fer2"/>
    <property type="match status" value="1"/>
</dbReference>
<keyword evidence="4" id="KW-0479">Metal-binding</keyword>
<keyword evidence="7" id="KW-0408">Iron</keyword>
<comment type="cofactor">
    <cofactor evidence="1">
        <name>FAD</name>
        <dbReference type="ChEBI" id="CHEBI:57692"/>
    </cofactor>
</comment>
<dbReference type="InterPro" id="IPR001041">
    <property type="entry name" value="2Fe-2S_ferredoxin-type"/>
</dbReference>
<dbReference type="Gene3D" id="2.40.30.10">
    <property type="entry name" value="Translation factors"/>
    <property type="match status" value="1"/>
</dbReference>
<accession>G7GQJ1</accession>
<keyword evidence="5" id="KW-0274">FAD</keyword>
<evidence type="ECO:0000256" key="4">
    <source>
        <dbReference type="ARBA" id="ARBA00022723"/>
    </source>
</evidence>
<evidence type="ECO:0000256" key="5">
    <source>
        <dbReference type="ARBA" id="ARBA00022827"/>
    </source>
</evidence>
<dbReference type="EMBL" id="BAED01000045">
    <property type="protein sequence ID" value="GAB05866.1"/>
    <property type="molecule type" value="Genomic_DNA"/>
</dbReference>
<keyword evidence="2" id="KW-0285">Flavoprotein</keyword>
<feature type="domain" description="FAD-binding FR-type" evidence="10">
    <location>
        <begin position="67"/>
        <end position="173"/>
    </location>
</feature>
<dbReference type="CDD" id="cd06216">
    <property type="entry name" value="FNR_iron_sulfur_binding_2"/>
    <property type="match status" value="1"/>
</dbReference>